<protein>
    <submittedName>
        <fullName evidence="2">Serine hydrolase</fullName>
    </submittedName>
</protein>
<dbReference type="Gene3D" id="3.40.710.10">
    <property type="entry name" value="DD-peptidase/beta-lactamase superfamily"/>
    <property type="match status" value="1"/>
</dbReference>
<gene>
    <name evidence="2" type="ORF">ABUW04_18665</name>
</gene>
<dbReference type="InterPro" id="IPR012338">
    <property type="entry name" value="Beta-lactam/transpept-like"/>
</dbReference>
<dbReference type="InterPro" id="IPR000871">
    <property type="entry name" value="Beta-lactam_class-A"/>
</dbReference>
<dbReference type="RefSeq" id="WP_380565803.1">
    <property type="nucleotide sequence ID" value="NZ_JBEUKS010000006.1"/>
</dbReference>
<sequence>MTAHPLDPLGTALKEIFAEAGAEGFLHVRELDGDRDGSGDGEVALGADTPVVLASVFKIAVALEYARQAAAGMLDPTERHTVTGAHRSGGDSGAGSDGCRDDVELSLRDAAFLMMSLSDNAATDLLLERVGAQNVRDTVAGLGFTEFRLGNSCREGAAEVRGDLGADPDAQGVVVSADRIRSLAYLNPAHGRASTPREITALLAAIWRDQAGPAEACAEVRDLMGRQFQSGRLESGFPEPVRVSAKSGTHWTVRNEAGVIEYPEGGRYAVAVFLRTRSVHQRLPAADTAIGQAARLAIDHLRRDR</sequence>
<dbReference type="PANTHER" id="PTHR35333:SF3">
    <property type="entry name" value="BETA-LACTAMASE-TYPE TRANSPEPTIDASE FOLD CONTAINING PROTEIN"/>
    <property type="match status" value="1"/>
</dbReference>
<dbReference type="Proteomes" id="UP001592581">
    <property type="component" value="Unassembled WGS sequence"/>
</dbReference>
<comment type="caution">
    <text evidence="2">The sequence shown here is derived from an EMBL/GenBank/DDBJ whole genome shotgun (WGS) entry which is preliminary data.</text>
</comment>
<evidence type="ECO:0000259" key="1">
    <source>
        <dbReference type="Pfam" id="PF13354"/>
    </source>
</evidence>
<dbReference type="Pfam" id="PF13354">
    <property type="entry name" value="Beta-lactamase2"/>
    <property type="match status" value="1"/>
</dbReference>
<dbReference type="PANTHER" id="PTHR35333">
    <property type="entry name" value="BETA-LACTAMASE"/>
    <property type="match status" value="1"/>
</dbReference>
<name>A0ABV6XPU0_9ACTN</name>
<organism evidence="2 3">
    <name type="scientific">Streptacidiphilus jeojiensis</name>
    <dbReference type="NCBI Taxonomy" id="3229225"/>
    <lineage>
        <taxon>Bacteria</taxon>
        <taxon>Bacillati</taxon>
        <taxon>Actinomycetota</taxon>
        <taxon>Actinomycetes</taxon>
        <taxon>Kitasatosporales</taxon>
        <taxon>Streptomycetaceae</taxon>
        <taxon>Streptacidiphilus</taxon>
    </lineage>
</organism>
<accession>A0ABV6XPU0</accession>
<dbReference type="SUPFAM" id="SSF56601">
    <property type="entry name" value="beta-lactamase/transpeptidase-like"/>
    <property type="match status" value="1"/>
</dbReference>
<feature type="domain" description="Beta-lactamase class A catalytic" evidence="1">
    <location>
        <begin position="39"/>
        <end position="273"/>
    </location>
</feature>
<keyword evidence="3" id="KW-1185">Reference proteome</keyword>
<dbReference type="EMBL" id="JBEUKS010000006">
    <property type="protein sequence ID" value="MFC1440280.1"/>
    <property type="molecule type" value="Genomic_DNA"/>
</dbReference>
<reference evidence="2 3" key="1">
    <citation type="submission" date="2024-06" db="EMBL/GenBank/DDBJ databases">
        <authorList>
            <person name="Lee S.D."/>
        </authorList>
    </citation>
    <scope>NUCLEOTIDE SEQUENCE [LARGE SCALE GENOMIC DNA]</scope>
    <source>
        <strain evidence="2 3">N1-10</strain>
    </source>
</reference>
<proteinExistence type="predicted"/>
<dbReference type="InterPro" id="IPR045155">
    <property type="entry name" value="Beta-lactam_cat"/>
</dbReference>
<evidence type="ECO:0000313" key="3">
    <source>
        <dbReference type="Proteomes" id="UP001592581"/>
    </source>
</evidence>
<dbReference type="GO" id="GO:0016787">
    <property type="term" value="F:hydrolase activity"/>
    <property type="evidence" value="ECO:0007669"/>
    <property type="project" value="UniProtKB-KW"/>
</dbReference>
<keyword evidence="2" id="KW-0378">Hydrolase</keyword>
<evidence type="ECO:0000313" key="2">
    <source>
        <dbReference type="EMBL" id="MFC1440280.1"/>
    </source>
</evidence>